<dbReference type="CDD" id="cd00093">
    <property type="entry name" value="HTH_XRE"/>
    <property type="match status" value="1"/>
</dbReference>
<dbReference type="InterPro" id="IPR001387">
    <property type="entry name" value="Cro/C1-type_HTH"/>
</dbReference>
<dbReference type="PANTHER" id="PTHR46797">
    <property type="entry name" value="HTH-TYPE TRANSCRIPTIONAL REGULATOR"/>
    <property type="match status" value="1"/>
</dbReference>
<gene>
    <name evidence="3" type="ORF">MAUB_11690</name>
</gene>
<protein>
    <submittedName>
        <fullName evidence="3">DNA-binding protein</fullName>
    </submittedName>
</protein>
<evidence type="ECO:0000259" key="2">
    <source>
        <dbReference type="PROSITE" id="PS50943"/>
    </source>
</evidence>
<evidence type="ECO:0000256" key="1">
    <source>
        <dbReference type="ARBA" id="ARBA00023125"/>
    </source>
</evidence>
<dbReference type="InterPro" id="IPR014710">
    <property type="entry name" value="RmlC-like_jellyroll"/>
</dbReference>
<evidence type="ECO:0000313" key="4">
    <source>
        <dbReference type="Proteomes" id="UP000465609"/>
    </source>
</evidence>
<dbReference type="SUPFAM" id="SSF47413">
    <property type="entry name" value="lambda repressor-like DNA-binding domains"/>
    <property type="match status" value="1"/>
</dbReference>
<dbReference type="GO" id="GO:0003677">
    <property type="term" value="F:DNA binding"/>
    <property type="evidence" value="ECO:0007669"/>
    <property type="project" value="UniProtKB-KW"/>
</dbReference>
<dbReference type="EMBL" id="AP022577">
    <property type="protein sequence ID" value="BBX83296.1"/>
    <property type="molecule type" value="Genomic_DNA"/>
</dbReference>
<dbReference type="RefSeq" id="WP_163911007.1">
    <property type="nucleotide sequence ID" value="NZ_AP022577.1"/>
</dbReference>
<dbReference type="InterPro" id="IPR010982">
    <property type="entry name" value="Lambda_DNA-bd_dom_sf"/>
</dbReference>
<evidence type="ECO:0000313" key="3">
    <source>
        <dbReference type="EMBL" id="BBX83296.1"/>
    </source>
</evidence>
<accession>A0ABM9SD48</accession>
<dbReference type="Gene3D" id="1.10.260.40">
    <property type="entry name" value="lambda repressor-like DNA-binding domains"/>
    <property type="match status" value="1"/>
</dbReference>
<keyword evidence="4" id="KW-1185">Reference proteome</keyword>
<dbReference type="PROSITE" id="PS50943">
    <property type="entry name" value="HTH_CROC1"/>
    <property type="match status" value="1"/>
</dbReference>
<dbReference type="InterPro" id="IPR011051">
    <property type="entry name" value="RmlC_Cupin_sf"/>
</dbReference>
<name>A0ABM9SD48_9MYCO</name>
<dbReference type="InterPro" id="IPR050807">
    <property type="entry name" value="TransReg_Diox_bact_type"/>
</dbReference>
<dbReference type="Gene3D" id="2.60.120.10">
    <property type="entry name" value="Jelly Rolls"/>
    <property type="match status" value="1"/>
</dbReference>
<dbReference type="SMART" id="SM00530">
    <property type="entry name" value="HTH_XRE"/>
    <property type="match status" value="1"/>
</dbReference>
<keyword evidence="1 3" id="KW-0238">DNA-binding</keyword>
<dbReference type="PANTHER" id="PTHR46797:SF1">
    <property type="entry name" value="METHYLPHOSPHONATE SYNTHASE"/>
    <property type="match status" value="1"/>
</dbReference>
<proteinExistence type="predicted"/>
<dbReference type="Pfam" id="PF01381">
    <property type="entry name" value="HTH_3"/>
    <property type="match status" value="1"/>
</dbReference>
<organism evidence="3 4">
    <name type="scientific">Mycolicibacterium aubagnense</name>
    <dbReference type="NCBI Taxonomy" id="319707"/>
    <lineage>
        <taxon>Bacteria</taxon>
        <taxon>Bacillati</taxon>
        <taxon>Actinomycetota</taxon>
        <taxon>Actinomycetes</taxon>
        <taxon>Mycobacteriales</taxon>
        <taxon>Mycobacteriaceae</taxon>
        <taxon>Mycolicibacterium</taxon>
    </lineage>
</organism>
<dbReference type="CDD" id="cd02209">
    <property type="entry name" value="cupin_XRE_C"/>
    <property type="match status" value="1"/>
</dbReference>
<dbReference type="InterPro" id="IPR013096">
    <property type="entry name" value="Cupin_2"/>
</dbReference>
<dbReference type="Proteomes" id="UP000465609">
    <property type="component" value="Chromosome"/>
</dbReference>
<dbReference type="Pfam" id="PF07883">
    <property type="entry name" value="Cupin_2"/>
    <property type="match status" value="1"/>
</dbReference>
<sequence>MSSAVDLDAVGQRLKSARESRGLTLDQVSELCGLSKAHLSRLESGERQASIGALVDLATVLGVRVSALLGEETEPSVLATFPAEVPRQSTGGLEIAVCSGYLGSKGIEALRVRVKPRRPASPPVQHRGEEWLYVVSGELNFEYDSVQYLISPGTAVHFDAARPHRMTARVVTEVLLVSSTDHAELSRIKH</sequence>
<reference evidence="3 4" key="1">
    <citation type="journal article" date="2019" name="Emerg. Microbes Infect.">
        <title>Comprehensive subspecies identification of 175 nontuberculous mycobacteria species based on 7547 genomic profiles.</title>
        <authorList>
            <person name="Matsumoto Y."/>
            <person name="Kinjo T."/>
            <person name="Motooka D."/>
            <person name="Nabeya D."/>
            <person name="Jung N."/>
            <person name="Uechi K."/>
            <person name="Horii T."/>
            <person name="Iida T."/>
            <person name="Fujita J."/>
            <person name="Nakamura S."/>
        </authorList>
    </citation>
    <scope>NUCLEOTIDE SEQUENCE [LARGE SCALE GENOMIC DNA]</scope>
    <source>
        <strain evidence="3 4">JCM 15296</strain>
    </source>
</reference>
<feature type="domain" description="HTH cro/C1-type" evidence="2">
    <location>
        <begin position="14"/>
        <end position="68"/>
    </location>
</feature>
<dbReference type="SUPFAM" id="SSF51182">
    <property type="entry name" value="RmlC-like cupins"/>
    <property type="match status" value="1"/>
</dbReference>